<name>A0A1H9BMD1_9GAMM</name>
<reference evidence="5" key="1">
    <citation type="submission" date="2016-10" db="EMBL/GenBank/DDBJ databases">
        <authorList>
            <person name="Varghese N."/>
            <person name="Submissions S."/>
        </authorList>
    </citation>
    <scope>NUCLEOTIDE SEQUENCE [LARGE SCALE GENOMIC DNA]</scope>
    <source>
        <strain evidence="5">DSM 25927</strain>
    </source>
</reference>
<evidence type="ECO:0000313" key="4">
    <source>
        <dbReference type="EMBL" id="SEP89891.1"/>
    </source>
</evidence>
<keyword evidence="1" id="KW-0378">Hydrolase</keyword>
<dbReference type="OrthoDB" id="9771666at2"/>
<keyword evidence="5" id="KW-1185">Reference proteome</keyword>
<proteinExistence type="predicted"/>
<dbReference type="STRING" id="489703.SAMN04488038_102142"/>
<protein>
    <submittedName>
        <fullName evidence="4">Acetyl esterase/lipase</fullName>
    </submittedName>
</protein>
<dbReference type="Gene3D" id="3.40.50.1820">
    <property type="entry name" value="alpha/beta hydrolase"/>
    <property type="match status" value="1"/>
</dbReference>
<dbReference type="RefSeq" id="WP_093282450.1">
    <property type="nucleotide sequence ID" value="NZ_FOFS01000002.1"/>
</dbReference>
<evidence type="ECO:0000256" key="1">
    <source>
        <dbReference type="ARBA" id="ARBA00022801"/>
    </source>
</evidence>
<gene>
    <name evidence="4" type="ORF">SAMN04488038_102142</name>
</gene>
<dbReference type="InterPro" id="IPR029058">
    <property type="entry name" value="AB_hydrolase_fold"/>
</dbReference>
<dbReference type="AlphaFoldDB" id="A0A1H9BMD1"/>
<feature type="domain" description="BD-FAE-like" evidence="3">
    <location>
        <begin position="55"/>
        <end position="239"/>
    </location>
</feature>
<dbReference type="InterPro" id="IPR050300">
    <property type="entry name" value="GDXG_lipolytic_enzyme"/>
</dbReference>
<dbReference type="PANTHER" id="PTHR48081:SF9">
    <property type="entry name" value="CARBOXYLESTERASE"/>
    <property type="match status" value="1"/>
</dbReference>
<sequence length="342" mass="36775">MLRLPLQALLGGLLAAALLLLGGCTAGGLSALTTDQGYTLSQDVPYDRANKLNVDIYSPSDAKNAPVVVFFFGGRWEKGDKSEYKFVGQALASRGFVTILANYRLYPRVHFPDFIKDGANAVKWAHDNAAQYGGNPQKLFVMGHSSGAHIAAMLALNEEYLKAVGGSRSWLTGMIGLAGPYDFLPITAPDLRDLFGPVERFPYTQPIFFVDGQNPPLFLVHGENDEIVDVANTKKLAQAVSRAGGPVETLLYPKLSHELIIGSFASVLRGRSDVLDQVEDFIKRRAAAAASANARDNSINAVPLQVEEIQLAPTTIPEEGIGTPQPIVDGTQPPRPIAPVNP</sequence>
<dbReference type="PANTHER" id="PTHR48081">
    <property type="entry name" value="AB HYDROLASE SUPERFAMILY PROTEIN C4A8.06C"/>
    <property type="match status" value="1"/>
</dbReference>
<feature type="compositionally biased region" description="Pro residues" evidence="2">
    <location>
        <begin position="333"/>
        <end position="342"/>
    </location>
</feature>
<organism evidence="4 5">
    <name type="scientific">Solimonas aquatica</name>
    <dbReference type="NCBI Taxonomy" id="489703"/>
    <lineage>
        <taxon>Bacteria</taxon>
        <taxon>Pseudomonadati</taxon>
        <taxon>Pseudomonadota</taxon>
        <taxon>Gammaproteobacteria</taxon>
        <taxon>Nevskiales</taxon>
        <taxon>Nevskiaceae</taxon>
        <taxon>Solimonas</taxon>
    </lineage>
</organism>
<dbReference type="GO" id="GO:0016787">
    <property type="term" value="F:hydrolase activity"/>
    <property type="evidence" value="ECO:0007669"/>
    <property type="project" value="UniProtKB-KW"/>
</dbReference>
<dbReference type="PROSITE" id="PS51257">
    <property type="entry name" value="PROKAR_LIPOPROTEIN"/>
    <property type="match status" value="1"/>
</dbReference>
<dbReference type="EMBL" id="FOFS01000002">
    <property type="protein sequence ID" value="SEP89891.1"/>
    <property type="molecule type" value="Genomic_DNA"/>
</dbReference>
<evidence type="ECO:0000256" key="2">
    <source>
        <dbReference type="SAM" id="MobiDB-lite"/>
    </source>
</evidence>
<dbReference type="InterPro" id="IPR049492">
    <property type="entry name" value="BD-FAE-like_dom"/>
</dbReference>
<feature type="region of interest" description="Disordered" evidence="2">
    <location>
        <begin position="316"/>
        <end position="342"/>
    </location>
</feature>
<dbReference type="Pfam" id="PF20434">
    <property type="entry name" value="BD-FAE"/>
    <property type="match status" value="1"/>
</dbReference>
<accession>A0A1H9BMD1</accession>
<dbReference type="Proteomes" id="UP000199233">
    <property type="component" value="Unassembled WGS sequence"/>
</dbReference>
<dbReference type="SUPFAM" id="SSF53474">
    <property type="entry name" value="alpha/beta-Hydrolases"/>
    <property type="match status" value="1"/>
</dbReference>
<evidence type="ECO:0000313" key="5">
    <source>
        <dbReference type="Proteomes" id="UP000199233"/>
    </source>
</evidence>
<evidence type="ECO:0000259" key="3">
    <source>
        <dbReference type="Pfam" id="PF20434"/>
    </source>
</evidence>